<evidence type="ECO:0000256" key="5">
    <source>
        <dbReference type="RuleBase" id="RU363034"/>
    </source>
</evidence>
<dbReference type="FunFam" id="2.40.10.10:FF:000006">
    <property type="entry name" value="Serine proteinase stubble"/>
    <property type="match status" value="1"/>
</dbReference>
<organism evidence="8 9">
    <name type="scientific">Penaeus vannamei</name>
    <name type="common">Whiteleg shrimp</name>
    <name type="synonym">Litopenaeus vannamei</name>
    <dbReference type="NCBI Taxonomy" id="6689"/>
    <lineage>
        <taxon>Eukaryota</taxon>
        <taxon>Metazoa</taxon>
        <taxon>Ecdysozoa</taxon>
        <taxon>Arthropoda</taxon>
        <taxon>Crustacea</taxon>
        <taxon>Multicrustacea</taxon>
        <taxon>Malacostraca</taxon>
        <taxon>Eumalacostraca</taxon>
        <taxon>Eucarida</taxon>
        <taxon>Decapoda</taxon>
        <taxon>Dendrobranchiata</taxon>
        <taxon>Penaeoidea</taxon>
        <taxon>Penaeidae</taxon>
        <taxon>Penaeus</taxon>
    </lineage>
</organism>
<proteinExistence type="predicted"/>
<feature type="domain" description="Peptidase S1" evidence="7">
    <location>
        <begin position="784"/>
        <end position="1026"/>
    </location>
</feature>
<keyword evidence="2 5" id="KW-0378">Hydrolase</keyword>
<dbReference type="InterPro" id="IPR001314">
    <property type="entry name" value="Peptidase_S1A"/>
</dbReference>
<dbReference type="Proteomes" id="UP000283509">
    <property type="component" value="Unassembled WGS sequence"/>
</dbReference>
<keyword evidence="1 5" id="KW-0645">Protease</keyword>
<dbReference type="CDD" id="cd00190">
    <property type="entry name" value="Tryp_SPc"/>
    <property type="match status" value="1"/>
</dbReference>
<dbReference type="PANTHER" id="PTHR24253:SF145">
    <property type="entry name" value="SERINE PROTEASE FILZIG"/>
    <property type="match status" value="1"/>
</dbReference>
<dbReference type="InterPro" id="IPR033116">
    <property type="entry name" value="TRYPSIN_SER"/>
</dbReference>
<keyword evidence="4" id="KW-1015">Disulfide bond</keyword>
<reference evidence="8 9" key="1">
    <citation type="submission" date="2018-04" db="EMBL/GenBank/DDBJ databases">
        <authorList>
            <person name="Zhang X."/>
            <person name="Yuan J."/>
            <person name="Li F."/>
            <person name="Xiang J."/>
        </authorList>
    </citation>
    <scope>NUCLEOTIDE SEQUENCE [LARGE SCALE GENOMIC DNA]</scope>
    <source>
        <tissue evidence="8">Muscle</tissue>
    </source>
</reference>
<dbReference type="SMART" id="SM00020">
    <property type="entry name" value="Tryp_SPc"/>
    <property type="match status" value="1"/>
</dbReference>
<evidence type="ECO:0000256" key="2">
    <source>
        <dbReference type="ARBA" id="ARBA00022801"/>
    </source>
</evidence>
<keyword evidence="3 5" id="KW-0720">Serine protease</keyword>
<feature type="compositionally biased region" description="Low complexity" evidence="6">
    <location>
        <begin position="673"/>
        <end position="707"/>
    </location>
</feature>
<dbReference type="PROSITE" id="PS50240">
    <property type="entry name" value="TRYPSIN_DOM"/>
    <property type="match status" value="1"/>
</dbReference>
<evidence type="ECO:0000256" key="1">
    <source>
        <dbReference type="ARBA" id="ARBA00022670"/>
    </source>
</evidence>
<dbReference type="InterPro" id="IPR009003">
    <property type="entry name" value="Peptidase_S1_PA"/>
</dbReference>
<dbReference type="EMBL" id="QCYY01003507">
    <property type="protein sequence ID" value="ROT62998.1"/>
    <property type="molecule type" value="Genomic_DNA"/>
</dbReference>
<dbReference type="PROSITE" id="PS00135">
    <property type="entry name" value="TRYPSIN_SER"/>
    <property type="match status" value="1"/>
</dbReference>
<accession>A0A423SFM0</accession>
<evidence type="ECO:0000256" key="6">
    <source>
        <dbReference type="SAM" id="MobiDB-lite"/>
    </source>
</evidence>
<feature type="compositionally biased region" description="Low complexity" evidence="6">
    <location>
        <begin position="563"/>
        <end position="579"/>
    </location>
</feature>
<dbReference type="InterPro" id="IPR001254">
    <property type="entry name" value="Trypsin_dom"/>
</dbReference>
<dbReference type="SUPFAM" id="SSF50494">
    <property type="entry name" value="Trypsin-like serine proteases"/>
    <property type="match status" value="1"/>
</dbReference>
<feature type="compositionally biased region" description="Polar residues" evidence="6">
    <location>
        <begin position="505"/>
        <end position="517"/>
    </location>
</feature>
<evidence type="ECO:0000259" key="7">
    <source>
        <dbReference type="PROSITE" id="PS50240"/>
    </source>
</evidence>
<sequence>MEVRSSSGHRRLQIEPRQCHGADGEPGVCMFNFECYQRGGHVVGTCIDGFLFGACCDLPEGATLPTETPVAAVIPEVPAEVDLTGSGPESVAEEEATSGGAASSSGGAAGGAVTQGATTTEVIVPGIVNVRVPEASGPEDETSESGGPGETSTEMQVEATSANSEDVHETDGMEDVNTAGPTEPSANSDDEGAMATADDSANGGDSMDVEDSTVKSTDVTEADEVSNQMESSIDDQGALLTSVSLLDATPPATEPSSKFHSDVETGIPDVLAEGGVITFTIVESAAPTSEGPGADAEENTEQVIMMTLPDGQDGFATHEIVNFDVTDALNDGEENTENPGLMLSPSDELYFEPKPTSHRPYVRPASGQKTSTSDPLLAWEDEATPPPVDVSAQTIYVLSQTTDEAEVGILTTDKPPEPTVVPDSLERTSTEAISLLTPQTTESTTEPILIWTLSPQPSILDARPPTSVISQVESHTSATMPKPASKPAADEEETQGDIPQPAAPVTTSKPPQSTEKTPASEEGTPDLEDPLAFWTTTRPKRPRPRPKPTTTDEPLLIWTTTKKPPQATTTASSASVSVTPEDEDLFPDPDIPLQPAIIPGDILQHITGDLLHGAQNQTTADATTTTPWASSTYSIATVKYEDPSVNTLTDAPQQSTTMADEVTLTSTSQVDATTTTTTTTTTTRPKTTTSRPTTITTTTERTTQATTTKKRRPTMTTTRRTTTRRPTTKNPTRRPPSRRPSTRKPSTQRPTTRRTTAKPPRTTTKGESTTRPTTDEPISPIDQIVNGERADFAEWPWQALIKESTWLGIFTKNKCGGVLLNRKYVLTAAHCQPGFLASLIVVLGEFDLSDDYEPKKTVQRNVKRVVVHRGYVAKTFDNDLALLEMERPVTFDEHIVPICMPQGDENFTGMIGFVTGWGRLSYGGPVPTQLNEVAVPIIKNNDCQKWFLEAGHIKNIKPEFFCAGYKEGKKDSCEGDSGGPLSVQGEDGRWVLAGTVSHGIKCAYPNLPGVYMKMTYYKPWIESIIN</sequence>
<dbReference type="InterPro" id="IPR043504">
    <property type="entry name" value="Peptidase_S1_PA_chymotrypsin"/>
</dbReference>
<dbReference type="AlphaFoldDB" id="A0A423SFM0"/>
<evidence type="ECO:0000313" key="8">
    <source>
        <dbReference type="EMBL" id="ROT62998.1"/>
    </source>
</evidence>
<feature type="compositionally biased region" description="Basic residues" evidence="6">
    <location>
        <begin position="721"/>
        <end position="742"/>
    </location>
</feature>
<evidence type="ECO:0000256" key="3">
    <source>
        <dbReference type="ARBA" id="ARBA00022825"/>
    </source>
</evidence>
<comment type="caution">
    <text evidence="8">The sequence shown here is derived from an EMBL/GenBank/DDBJ whole genome shotgun (WGS) entry which is preliminary data.</text>
</comment>
<dbReference type="STRING" id="6689.A0A423SFM0"/>
<name>A0A423SFM0_PENVA</name>
<reference evidence="8 9" key="2">
    <citation type="submission" date="2019-01" db="EMBL/GenBank/DDBJ databases">
        <title>The decoding of complex shrimp genome reveals the adaptation for benthos swimmer, frequently molting mechanism and breeding impact on genome.</title>
        <authorList>
            <person name="Sun Y."/>
            <person name="Gao Y."/>
            <person name="Yu Y."/>
        </authorList>
    </citation>
    <scope>NUCLEOTIDE SEQUENCE [LARGE SCALE GENOMIC DNA]</scope>
    <source>
        <tissue evidence="8">Muscle</tissue>
    </source>
</reference>
<keyword evidence="9" id="KW-1185">Reference proteome</keyword>
<feature type="compositionally biased region" description="Polar residues" evidence="6">
    <location>
        <begin position="467"/>
        <end position="479"/>
    </location>
</feature>
<dbReference type="Pfam" id="PF00089">
    <property type="entry name" value="Trypsin"/>
    <property type="match status" value="1"/>
</dbReference>
<dbReference type="InterPro" id="IPR018114">
    <property type="entry name" value="TRYPSIN_HIS"/>
</dbReference>
<feature type="compositionally biased region" description="Low complexity" evidence="6">
    <location>
        <begin position="97"/>
        <end position="122"/>
    </location>
</feature>
<dbReference type="PANTHER" id="PTHR24253">
    <property type="entry name" value="TRANSMEMBRANE PROTEASE SERINE"/>
    <property type="match status" value="1"/>
</dbReference>
<feature type="compositionally biased region" description="Polar residues" evidence="6">
    <location>
        <begin position="646"/>
        <end position="672"/>
    </location>
</feature>
<dbReference type="Gene3D" id="2.40.10.10">
    <property type="entry name" value="Trypsin-like serine proteases"/>
    <property type="match status" value="1"/>
</dbReference>
<dbReference type="OrthoDB" id="414661at2759"/>
<dbReference type="PROSITE" id="PS00134">
    <property type="entry name" value="TRYPSIN_HIS"/>
    <property type="match status" value="1"/>
</dbReference>
<dbReference type="PRINTS" id="PR00722">
    <property type="entry name" value="CHYMOTRYPSIN"/>
</dbReference>
<dbReference type="GO" id="GO:0006508">
    <property type="term" value="P:proteolysis"/>
    <property type="evidence" value="ECO:0007669"/>
    <property type="project" value="UniProtKB-KW"/>
</dbReference>
<protein>
    <submittedName>
        <fullName evidence="8">Putative serine proteinase stubble</fullName>
    </submittedName>
</protein>
<feature type="compositionally biased region" description="Polar residues" evidence="6">
    <location>
        <begin position="150"/>
        <end position="164"/>
    </location>
</feature>
<feature type="region of interest" description="Disordered" evidence="6">
    <location>
        <begin position="563"/>
        <end position="582"/>
    </location>
</feature>
<feature type="region of interest" description="Disordered" evidence="6">
    <location>
        <begin position="81"/>
        <end position="232"/>
    </location>
</feature>
<feature type="region of interest" description="Disordered" evidence="6">
    <location>
        <begin position="646"/>
        <end position="782"/>
    </location>
</feature>
<feature type="region of interest" description="Disordered" evidence="6">
    <location>
        <begin position="467"/>
        <end position="553"/>
    </location>
</feature>
<evidence type="ECO:0000313" key="9">
    <source>
        <dbReference type="Proteomes" id="UP000283509"/>
    </source>
</evidence>
<feature type="compositionally biased region" description="Polar residues" evidence="6">
    <location>
        <begin position="214"/>
        <end position="231"/>
    </location>
</feature>
<dbReference type="GO" id="GO:0004252">
    <property type="term" value="F:serine-type endopeptidase activity"/>
    <property type="evidence" value="ECO:0007669"/>
    <property type="project" value="InterPro"/>
</dbReference>
<gene>
    <name evidence="8" type="ORF">C7M84_019129</name>
</gene>
<evidence type="ECO:0000256" key="4">
    <source>
        <dbReference type="ARBA" id="ARBA00023157"/>
    </source>
</evidence>